<gene>
    <name evidence="1" type="ORF">SO802_021839</name>
</gene>
<evidence type="ECO:0000313" key="1">
    <source>
        <dbReference type="EMBL" id="KAK9997153.1"/>
    </source>
</evidence>
<keyword evidence="2" id="KW-1185">Reference proteome</keyword>
<comment type="caution">
    <text evidence="1">The sequence shown here is derived from an EMBL/GenBank/DDBJ whole genome shotgun (WGS) entry which is preliminary data.</text>
</comment>
<dbReference type="PROSITE" id="PS51257">
    <property type="entry name" value="PROKAR_LIPOPROTEIN"/>
    <property type="match status" value="1"/>
</dbReference>
<dbReference type="EMBL" id="JAZDWU010000007">
    <property type="protein sequence ID" value="KAK9997153.1"/>
    <property type="molecule type" value="Genomic_DNA"/>
</dbReference>
<evidence type="ECO:0008006" key="3">
    <source>
        <dbReference type="Google" id="ProtNLM"/>
    </source>
</evidence>
<name>A0AAW2CHF5_9ROSI</name>
<dbReference type="InterPro" id="IPR011990">
    <property type="entry name" value="TPR-like_helical_dom_sf"/>
</dbReference>
<dbReference type="Proteomes" id="UP001459277">
    <property type="component" value="Unassembled WGS sequence"/>
</dbReference>
<evidence type="ECO:0000313" key="2">
    <source>
        <dbReference type="Proteomes" id="UP001459277"/>
    </source>
</evidence>
<accession>A0AAW2CHF5</accession>
<protein>
    <recommendedName>
        <fullName evidence="3">Pentatricopeptide repeat-containing protein</fullName>
    </recommendedName>
</protein>
<dbReference type="AlphaFoldDB" id="A0AAW2CHF5"/>
<reference evidence="1 2" key="1">
    <citation type="submission" date="2024-01" db="EMBL/GenBank/DDBJ databases">
        <title>A telomere-to-telomere, gap-free genome of sweet tea (Lithocarpus litseifolius).</title>
        <authorList>
            <person name="Zhou J."/>
        </authorList>
    </citation>
    <scope>NUCLEOTIDE SEQUENCE [LARGE SCALE GENOMIC DNA]</scope>
    <source>
        <strain evidence="1">Zhou-2022a</strain>
        <tissue evidence="1">Leaf</tissue>
    </source>
</reference>
<sequence length="112" mass="12693">MKSDLVCQNPKYPFSVIASTTVSCCNDPKVIGKFFNSMLKVYLDCKLFDLVSQDFDYMKNNGIEIDERTCIVHLLALKSCDLLQLVLDFFYRMVESGIEVSVYSLTVVVDGL</sequence>
<organism evidence="1 2">
    <name type="scientific">Lithocarpus litseifolius</name>
    <dbReference type="NCBI Taxonomy" id="425828"/>
    <lineage>
        <taxon>Eukaryota</taxon>
        <taxon>Viridiplantae</taxon>
        <taxon>Streptophyta</taxon>
        <taxon>Embryophyta</taxon>
        <taxon>Tracheophyta</taxon>
        <taxon>Spermatophyta</taxon>
        <taxon>Magnoliopsida</taxon>
        <taxon>eudicotyledons</taxon>
        <taxon>Gunneridae</taxon>
        <taxon>Pentapetalae</taxon>
        <taxon>rosids</taxon>
        <taxon>fabids</taxon>
        <taxon>Fagales</taxon>
        <taxon>Fagaceae</taxon>
        <taxon>Lithocarpus</taxon>
    </lineage>
</organism>
<dbReference type="Gene3D" id="1.25.40.10">
    <property type="entry name" value="Tetratricopeptide repeat domain"/>
    <property type="match status" value="1"/>
</dbReference>
<proteinExistence type="predicted"/>